<dbReference type="Gene3D" id="3.40.50.360">
    <property type="match status" value="1"/>
</dbReference>
<evidence type="ECO:0000256" key="8">
    <source>
        <dbReference type="ARBA" id="ARBA00022857"/>
    </source>
</evidence>
<feature type="domain" description="Flavodoxin-like" evidence="13">
    <location>
        <begin position="7"/>
        <end position="150"/>
    </location>
</feature>
<feature type="domain" description="FAD-binding FR-type" evidence="14">
    <location>
        <begin position="269"/>
        <end position="512"/>
    </location>
</feature>
<dbReference type="AlphaFoldDB" id="A0AA36HDM1"/>
<comment type="caution">
    <text evidence="15">The sequence shown here is derived from an EMBL/GenBank/DDBJ whole genome shotgun (WGS) entry which is preliminary data.</text>
</comment>
<dbReference type="GO" id="GO:0050667">
    <property type="term" value="P:homocysteine metabolic process"/>
    <property type="evidence" value="ECO:0007669"/>
    <property type="project" value="TreeGrafter"/>
</dbReference>
<keyword evidence="5" id="KW-0288">FMN</keyword>
<evidence type="ECO:0000256" key="11">
    <source>
        <dbReference type="ARBA" id="ARBA00039088"/>
    </source>
</evidence>
<dbReference type="Pfam" id="PF00258">
    <property type="entry name" value="Flavodoxin_1"/>
    <property type="match status" value="1"/>
</dbReference>
<keyword evidence="4" id="KW-0285">Flavoprotein</keyword>
<dbReference type="Gene3D" id="2.40.30.10">
    <property type="entry name" value="Translation factors"/>
    <property type="match status" value="1"/>
</dbReference>
<dbReference type="PRINTS" id="PR00371">
    <property type="entry name" value="FPNCR"/>
</dbReference>
<dbReference type="Gene3D" id="3.40.50.80">
    <property type="entry name" value="Nucleotide-binding domain of ferredoxin-NADP reductase (FNR) module"/>
    <property type="match status" value="1"/>
</dbReference>
<dbReference type="GO" id="GO:0009086">
    <property type="term" value="P:methionine biosynthetic process"/>
    <property type="evidence" value="ECO:0007669"/>
    <property type="project" value="UniProtKB-KW"/>
</dbReference>
<dbReference type="FunFam" id="3.40.50.360:FF:000034">
    <property type="entry name" value="NADPH-dependent diflavin oxidoreductase 1"/>
    <property type="match status" value="1"/>
</dbReference>
<name>A0AA36HDM1_CYLNA</name>
<dbReference type="SUPFAM" id="SSF52343">
    <property type="entry name" value="Ferredoxin reductase-like, C-terminal NADP-linked domain"/>
    <property type="match status" value="1"/>
</dbReference>
<dbReference type="GO" id="GO:0005829">
    <property type="term" value="C:cytosol"/>
    <property type="evidence" value="ECO:0007669"/>
    <property type="project" value="TreeGrafter"/>
</dbReference>
<dbReference type="SUPFAM" id="SSF52218">
    <property type="entry name" value="Flavoproteins"/>
    <property type="match status" value="1"/>
</dbReference>
<dbReference type="Pfam" id="PF00175">
    <property type="entry name" value="NAD_binding_1"/>
    <property type="match status" value="1"/>
</dbReference>
<evidence type="ECO:0000256" key="9">
    <source>
        <dbReference type="ARBA" id="ARBA00023002"/>
    </source>
</evidence>
<evidence type="ECO:0000256" key="1">
    <source>
        <dbReference type="ARBA" id="ARBA00001917"/>
    </source>
</evidence>
<gene>
    <name evidence="15" type="ORF">CYNAS_LOCUS20636</name>
</gene>
<keyword evidence="16" id="KW-1185">Reference proteome</keyword>
<dbReference type="PANTHER" id="PTHR19384:SF84">
    <property type="entry name" value="METHIONINE SYNTHASE REDUCTASE"/>
    <property type="match status" value="1"/>
</dbReference>
<sequence length="684" mass="77295">MGSEEGFVVLYGSHTGQAESIAKHIKESAELLGLRPRLYALDENERQYHIERESLAVVVVSSTGDGDAPENAARFVRRLSRKSLEKNFLENLDYALLGLGDSNYSTFQGVPKKVDKLFKDLGASPIVETGHADDQEGLERVVEPWIERLFQALLKRYDLSESVLSRLTSKIAIAEKKDATIEEKKGREEMVDVTKSFIEESSEPMLIADPYDYPEVSLIRGNSKLSSDAALRVPVPPQEYLVMSVTHEKLKLDHRLPWQNQAKMVGVASAPYDVTVTGTAILTDFDVKKPKYELVIDLGAHFDVLHYEPGDAFYFVFPNPTPEVNFVLHRMGVLPIADQLCTVSLMPSTKKLNPVLPPHIPPKSSLRHLFTHCLDIRRTPGRPVLRALAESASNEQEKRRLLELTSAQGLNEFNDFVRQPGISLTDILFAFPSVKPLPDRLIELLPRLIPRSYSVSSYRGRRVRFIYSVMDFPAKNGRRYPRKGLATEWLLSLKVGDTIQIMQKEPARFRLPPPPLPSSEAARIPLLMIGPGTGVSVFLAFCQYLLKEKLRSPESFPKVPRFLYFGCRDLNRDSLYLEELTSYVREGVLTELVLCESEGQQGRPKYVQDALKQRAEKICNFISENSFEVPSRVYISGDAKGMSKGVWQCFHDIIKEVMGKSDAETKAYLSEMHKADRYVEDVWS</sequence>
<dbReference type="InterPro" id="IPR008254">
    <property type="entry name" value="Flavodoxin/NO_synth"/>
</dbReference>
<evidence type="ECO:0000256" key="5">
    <source>
        <dbReference type="ARBA" id="ARBA00022643"/>
    </source>
</evidence>
<dbReference type="FunFam" id="1.20.990.10:FF:000007">
    <property type="entry name" value="Methionine synthase reductase"/>
    <property type="match status" value="1"/>
</dbReference>
<evidence type="ECO:0000259" key="14">
    <source>
        <dbReference type="PROSITE" id="PS51384"/>
    </source>
</evidence>
<dbReference type="GO" id="GO:0050660">
    <property type="term" value="F:flavin adenine dinucleotide binding"/>
    <property type="evidence" value="ECO:0007669"/>
    <property type="project" value="TreeGrafter"/>
</dbReference>
<dbReference type="PROSITE" id="PS51384">
    <property type="entry name" value="FAD_FR"/>
    <property type="match status" value="1"/>
</dbReference>
<accession>A0AA36HDM1</accession>
<evidence type="ECO:0000256" key="4">
    <source>
        <dbReference type="ARBA" id="ARBA00022630"/>
    </source>
</evidence>
<dbReference type="InterPro" id="IPR017938">
    <property type="entry name" value="Riboflavin_synthase-like_b-brl"/>
</dbReference>
<reference evidence="15" key="1">
    <citation type="submission" date="2023-07" db="EMBL/GenBank/DDBJ databases">
        <authorList>
            <consortium name="CYATHOMIX"/>
        </authorList>
    </citation>
    <scope>NUCLEOTIDE SEQUENCE</scope>
    <source>
        <strain evidence="15">N/A</strain>
    </source>
</reference>
<dbReference type="Gene3D" id="1.20.990.10">
    <property type="entry name" value="NADPH-cytochrome p450 Reductase, Chain A, domain 3"/>
    <property type="match status" value="1"/>
</dbReference>
<proteinExistence type="predicted"/>
<dbReference type="GO" id="GO:0010181">
    <property type="term" value="F:FMN binding"/>
    <property type="evidence" value="ECO:0007669"/>
    <property type="project" value="InterPro"/>
</dbReference>
<keyword evidence="10" id="KW-0486">Methionine biosynthesis</keyword>
<dbReference type="InterPro" id="IPR001433">
    <property type="entry name" value="OxRdtase_FAD/NAD-bd"/>
</dbReference>
<evidence type="ECO:0000259" key="13">
    <source>
        <dbReference type="PROSITE" id="PS50902"/>
    </source>
</evidence>
<comment type="cofactor">
    <cofactor evidence="1">
        <name>FMN</name>
        <dbReference type="ChEBI" id="CHEBI:58210"/>
    </cofactor>
</comment>
<evidence type="ECO:0000256" key="2">
    <source>
        <dbReference type="ARBA" id="ARBA00001974"/>
    </source>
</evidence>
<organism evidence="15 16">
    <name type="scientific">Cylicocyclus nassatus</name>
    <name type="common">Nematode worm</name>
    <dbReference type="NCBI Taxonomy" id="53992"/>
    <lineage>
        <taxon>Eukaryota</taxon>
        <taxon>Metazoa</taxon>
        <taxon>Ecdysozoa</taxon>
        <taxon>Nematoda</taxon>
        <taxon>Chromadorea</taxon>
        <taxon>Rhabditida</taxon>
        <taxon>Rhabditina</taxon>
        <taxon>Rhabditomorpha</taxon>
        <taxon>Strongyloidea</taxon>
        <taxon>Strongylidae</taxon>
        <taxon>Cylicocyclus</taxon>
    </lineage>
</organism>
<dbReference type="PRINTS" id="PR00369">
    <property type="entry name" value="FLAVODOXIN"/>
</dbReference>
<dbReference type="InterPro" id="IPR001709">
    <property type="entry name" value="Flavoprot_Pyr_Nucl_cyt_Rdtase"/>
</dbReference>
<dbReference type="PROSITE" id="PS50902">
    <property type="entry name" value="FLAVODOXIN_LIKE"/>
    <property type="match status" value="1"/>
</dbReference>
<evidence type="ECO:0000256" key="10">
    <source>
        <dbReference type="ARBA" id="ARBA00023167"/>
    </source>
</evidence>
<evidence type="ECO:0000313" key="16">
    <source>
        <dbReference type="Proteomes" id="UP001176961"/>
    </source>
</evidence>
<dbReference type="PANTHER" id="PTHR19384">
    <property type="entry name" value="NITRIC OXIDE SYNTHASE-RELATED"/>
    <property type="match status" value="1"/>
</dbReference>
<dbReference type="EC" id="1.16.1.8" evidence="11"/>
<keyword evidence="9" id="KW-0560">Oxidoreductase</keyword>
<evidence type="ECO:0000256" key="3">
    <source>
        <dbReference type="ARBA" id="ARBA00022605"/>
    </source>
</evidence>
<dbReference type="SUPFAM" id="SSF63380">
    <property type="entry name" value="Riboflavin synthase domain-like"/>
    <property type="match status" value="1"/>
</dbReference>
<keyword evidence="8" id="KW-0521">NADP</keyword>
<dbReference type="InterPro" id="IPR023173">
    <property type="entry name" value="NADPH_Cyt_P450_Rdtase_alpha"/>
</dbReference>
<comment type="cofactor">
    <cofactor evidence="2">
        <name>FAD</name>
        <dbReference type="ChEBI" id="CHEBI:57692"/>
    </cofactor>
</comment>
<dbReference type="InterPro" id="IPR039261">
    <property type="entry name" value="FNR_nucleotide-bd"/>
</dbReference>
<dbReference type="Proteomes" id="UP001176961">
    <property type="component" value="Unassembled WGS sequence"/>
</dbReference>
<keyword evidence="3" id="KW-0028">Amino-acid biosynthesis</keyword>
<dbReference type="InterPro" id="IPR029039">
    <property type="entry name" value="Flavoprotein-like_sf"/>
</dbReference>
<keyword evidence="6" id="KW-0949">S-adenosyl-L-methionine</keyword>
<evidence type="ECO:0000256" key="12">
    <source>
        <dbReference type="ARBA" id="ARBA00040659"/>
    </source>
</evidence>
<evidence type="ECO:0000256" key="7">
    <source>
        <dbReference type="ARBA" id="ARBA00022827"/>
    </source>
</evidence>
<evidence type="ECO:0000313" key="15">
    <source>
        <dbReference type="EMBL" id="CAJ0608653.1"/>
    </source>
</evidence>
<dbReference type="InterPro" id="IPR017927">
    <property type="entry name" value="FAD-bd_FR_type"/>
</dbReference>
<evidence type="ECO:0000256" key="6">
    <source>
        <dbReference type="ARBA" id="ARBA00022691"/>
    </source>
</evidence>
<protein>
    <recommendedName>
        <fullName evidence="12">Methionine synthase reductase</fullName>
        <ecNumber evidence="11">1.16.1.8</ecNumber>
    </recommendedName>
</protein>
<dbReference type="InterPro" id="IPR001094">
    <property type="entry name" value="Flavdoxin-like"/>
</dbReference>
<dbReference type="Pfam" id="PF00667">
    <property type="entry name" value="FAD_binding_1"/>
    <property type="match status" value="1"/>
</dbReference>
<dbReference type="GO" id="GO:0030586">
    <property type="term" value="F:[methionine synthase] reductase (NADPH) activity"/>
    <property type="evidence" value="ECO:0007669"/>
    <property type="project" value="UniProtKB-EC"/>
</dbReference>
<keyword evidence="7" id="KW-0274">FAD</keyword>
<dbReference type="InterPro" id="IPR003097">
    <property type="entry name" value="CysJ-like_FAD-binding"/>
</dbReference>
<dbReference type="EMBL" id="CATQJL010000316">
    <property type="protein sequence ID" value="CAJ0608653.1"/>
    <property type="molecule type" value="Genomic_DNA"/>
</dbReference>